<gene>
    <name evidence="1" type="ORF">OH76DRAFT_1389803</name>
</gene>
<protein>
    <submittedName>
        <fullName evidence="1">Uncharacterized protein</fullName>
    </submittedName>
</protein>
<reference evidence="1 2" key="1">
    <citation type="journal article" date="2018" name="Biotechnol. Biofuels">
        <title>Integrative visual omics of the white-rot fungus Polyporus brumalis exposes the biotechnological potential of its oxidative enzymes for delignifying raw plant biomass.</title>
        <authorList>
            <person name="Miyauchi S."/>
            <person name="Rancon A."/>
            <person name="Drula E."/>
            <person name="Hage H."/>
            <person name="Chaduli D."/>
            <person name="Favel A."/>
            <person name="Grisel S."/>
            <person name="Henrissat B."/>
            <person name="Herpoel-Gimbert I."/>
            <person name="Ruiz-Duenas F.J."/>
            <person name="Chevret D."/>
            <person name="Hainaut M."/>
            <person name="Lin J."/>
            <person name="Wang M."/>
            <person name="Pangilinan J."/>
            <person name="Lipzen A."/>
            <person name="Lesage-Meessen L."/>
            <person name="Navarro D."/>
            <person name="Riley R."/>
            <person name="Grigoriev I.V."/>
            <person name="Zhou S."/>
            <person name="Raouche S."/>
            <person name="Rosso M.N."/>
        </authorList>
    </citation>
    <scope>NUCLEOTIDE SEQUENCE [LARGE SCALE GENOMIC DNA]</scope>
    <source>
        <strain evidence="1 2">BRFM 1820</strain>
    </source>
</reference>
<dbReference type="AlphaFoldDB" id="A0A371CUQ0"/>
<keyword evidence="2" id="KW-1185">Reference proteome</keyword>
<sequence length="202" mass="21961">MATDNAEAGPSSPHEMRITNHGKINSWVSFALDHLQKHEDRPLVLHTLPASKGKARASVQDAVAEEKSSKGLHPSMTTIPRLVSVVEIIKREYLKTMDPALAEAGSLSGLHQYNEVGDLADAGYAESAESAEEDRLQSLARALQGRHHVQQKKIAFMRVTLSRKPLPALAASGATYQSPAVRRLSKSARARLKNRARKAASS</sequence>
<accession>A0A371CUQ0</accession>
<dbReference type="STRING" id="139420.A0A371CUQ0"/>
<dbReference type="Proteomes" id="UP000256964">
    <property type="component" value="Unassembled WGS sequence"/>
</dbReference>
<dbReference type="EMBL" id="KZ857456">
    <property type="protein sequence ID" value="RDX43990.1"/>
    <property type="molecule type" value="Genomic_DNA"/>
</dbReference>
<organism evidence="1 2">
    <name type="scientific">Lentinus brumalis</name>
    <dbReference type="NCBI Taxonomy" id="2498619"/>
    <lineage>
        <taxon>Eukaryota</taxon>
        <taxon>Fungi</taxon>
        <taxon>Dikarya</taxon>
        <taxon>Basidiomycota</taxon>
        <taxon>Agaricomycotina</taxon>
        <taxon>Agaricomycetes</taxon>
        <taxon>Polyporales</taxon>
        <taxon>Polyporaceae</taxon>
        <taxon>Lentinus</taxon>
    </lineage>
</organism>
<dbReference type="OrthoDB" id="424402at2759"/>
<name>A0A371CUQ0_9APHY</name>
<evidence type="ECO:0000313" key="1">
    <source>
        <dbReference type="EMBL" id="RDX43990.1"/>
    </source>
</evidence>
<evidence type="ECO:0000313" key="2">
    <source>
        <dbReference type="Proteomes" id="UP000256964"/>
    </source>
</evidence>
<proteinExistence type="predicted"/>